<evidence type="ECO:0000256" key="1">
    <source>
        <dbReference type="SAM" id="MobiDB-lite"/>
    </source>
</evidence>
<dbReference type="Proteomes" id="UP000526501">
    <property type="component" value="Unassembled WGS sequence"/>
</dbReference>
<protein>
    <submittedName>
        <fullName evidence="2">Uncharacterized protein</fullName>
    </submittedName>
</protein>
<dbReference type="AlphaFoldDB" id="A0A7X1B7Y9"/>
<evidence type="ECO:0000313" key="3">
    <source>
        <dbReference type="Proteomes" id="UP000526501"/>
    </source>
</evidence>
<accession>A0A7X1B7Y9</accession>
<reference evidence="2 3" key="1">
    <citation type="submission" date="2020-07" db="EMBL/GenBank/DDBJ databases">
        <authorList>
            <person name="Feng X."/>
        </authorList>
    </citation>
    <scope>NUCLEOTIDE SEQUENCE [LARGE SCALE GENOMIC DNA]</scope>
    <source>
        <strain evidence="2 3">JCM23202</strain>
    </source>
</reference>
<comment type="caution">
    <text evidence="2">The sequence shown here is derived from an EMBL/GenBank/DDBJ whole genome shotgun (WGS) entry which is preliminary data.</text>
</comment>
<dbReference type="RefSeq" id="WP_185661196.1">
    <property type="nucleotide sequence ID" value="NZ_CAWPOO010000012.1"/>
</dbReference>
<proteinExistence type="predicted"/>
<sequence>MKNNPTELSKLLSSIGGFFKAIHNSLPDVSPLPVDPKQPGFKILVHGVVVSIKTGKPEKEDEEEDAMAGAHKQLNPSPISA</sequence>
<evidence type="ECO:0000313" key="2">
    <source>
        <dbReference type="EMBL" id="MBC2607349.1"/>
    </source>
</evidence>
<keyword evidence="3" id="KW-1185">Reference proteome</keyword>
<feature type="region of interest" description="Disordered" evidence="1">
    <location>
        <begin position="55"/>
        <end position="81"/>
    </location>
</feature>
<gene>
    <name evidence="2" type="ORF">H5P27_14955</name>
</gene>
<dbReference type="EMBL" id="JACHVC010000012">
    <property type="protein sequence ID" value="MBC2607349.1"/>
    <property type="molecule type" value="Genomic_DNA"/>
</dbReference>
<name>A0A7X1B7Y9_9BACT</name>
<organism evidence="2 3">
    <name type="scientific">Pelagicoccus albus</name>
    <dbReference type="NCBI Taxonomy" id="415222"/>
    <lineage>
        <taxon>Bacteria</taxon>
        <taxon>Pseudomonadati</taxon>
        <taxon>Verrucomicrobiota</taxon>
        <taxon>Opitutia</taxon>
        <taxon>Puniceicoccales</taxon>
        <taxon>Pelagicoccaceae</taxon>
        <taxon>Pelagicoccus</taxon>
    </lineage>
</organism>